<reference evidence="3 4" key="1">
    <citation type="submission" date="2025-04" db="UniProtKB">
        <authorList>
            <consortium name="RefSeq"/>
        </authorList>
    </citation>
    <scope>IDENTIFICATION</scope>
    <source>
        <tissue evidence="3 4">Entire body</tissue>
    </source>
</reference>
<sequence length="645" mass="74555">MAVFKIRKSYCKFIVWSGMIFFLIFIVTRWINSYQLIDDVDRRKRILIMDQYIKAKSTSKACKQPNLPVYSPQLMQFFEEVQPIDCSSAGSPWVSCENSECKIEDEAKRKFGEITCTFTDQIRVDDFTVVSGKSTMRTSVYILRDSDVVKVACSADSGRIWKAVLTGIRLKSSIFDRTGWHYVNDNSFKMNVLMFGFDSLSRNTFIRKLPKSYKYLTETLKGLILKGYNIVGDGTPQALIPILTGKTELELPETRKRVTNANYVNVYPFIWNDFKRNGYVTAFLEDTPDTGIFTYRLKGFKEVPTDHYFRTYYIAEKGHSWFSSPLCSGSTPQHVVMFNYIKHFFSVYRNRPKFLFGFHGQLSHDSYNLIGAADDDLYKFLKELNDKGHLNNTILILMSDHGHRFASIRNTIQGKQEERLPFFSFTFPKWFRKKYKQYYTNFVNNLNTLTTPFDIYSTLKTVIDLNTVKNNTLDHRSISLFSKIPEERSCADAYIEAHWCACLEWIDLPLSNHIVNFVSATLVNTINNYTSTQRNICATLSLSRVLWIQELKPNENLLKFKSNADYDGFVPDLSGKTVVDTRTYQLKAELLPGRSLFEATITHHLSNNDFSLKISDISRTNAYGDQAGCVEETLPNLRKFCYCKS</sequence>
<dbReference type="Gene3D" id="3.40.720.10">
    <property type="entry name" value="Alkaline Phosphatase, subunit A"/>
    <property type="match status" value="1"/>
</dbReference>
<dbReference type="FunFam" id="3.40.720.10:FF:000017">
    <property type="entry name" value="Predicted protein"/>
    <property type="match status" value="1"/>
</dbReference>
<dbReference type="CDD" id="cd16021">
    <property type="entry name" value="ALP_like"/>
    <property type="match status" value="1"/>
</dbReference>
<dbReference type="SUPFAM" id="SSF53649">
    <property type="entry name" value="Alkaline phosphatase-like"/>
    <property type="match status" value="1"/>
</dbReference>
<dbReference type="KEGG" id="apln:108732934"/>
<dbReference type="InterPro" id="IPR004245">
    <property type="entry name" value="DUF229"/>
</dbReference>
<evidence type="ECO:0000313" key="3">
    <source>
        <dbReference type="RefSeq" id="XP_025836108.1"/>
    </source>
</evidence>
<dbReference type="RefSeq" id="XP_025836108.1">
    <property type="nucleotide sequence ID" value="XM_025980323.1"/>
</dbReference>
<dbReference type="GO" id="GO:0005615">
    <property type="term" value="C:extracellular space"/>
    <property type="evidence" value="ECO:0007669"/>
    <property type="project" value="TreeGrafter"/>
</dbReference>
<proteinExistence type="predicted"/>
<accession>A0A7F5RJD4</accession>
<keyword evidence="2" id="KW-1185">Reference proteome</keyword>
<dbReference type="Proteomes" id="UP000192223">
    <property type="component" value="Unplaced"/>
</dbReference>
<keyword evidence="1" id="KW-0472">Membrane</keyword>
<evidence type="ECO:0000256" key="1">
    <source>
        <dbReference type="SAM" id="Phobius"/>
    </source>
</evidence>
<gene>
    <name evidence="3 4" type="primary">LOC108732934</name>
</gene>
<organism evidence="2 3">
    <name type="scientific">Agrilus planipennis</name>
    <name type="common">Emerald ash borer</name>
    <name type="synonym">Agrilus marcopoli</name>
    <dbReference type="NCBI Taxonomy" id="224129"/>
    <lineage>
        <taxon>Eukaryota</taxon>
        <taxon>Metazoa</taxon>
        <taxon>Ecdysozoa</taxon>
        <taxon>Arthropoda</taxon>
        <taxon>Hexapoda</taxon>
        <taxon>Insecta</taxon>
        <taxon>Pterygota</taxon>
        <taxon>Neoptera</taxon>
        <taxon>Endopterygota</taxon>
        <taxon>Coleoptera</taxon>
        <taxon>Polyphaga</taxon>
        <taxon>Elateriformia</taxon>
        <taxon>Buprestoidea</taxon>
        <taxon>Buprestidae</taxon>
        <taxon>Agrilinae</taxon>
        <taxon>Agrilus</taxon>
    </lineage>
</organism>
<keyword evidence="1" id="KW-1133">Transmembrane helix</keyword>
<evidence type="ECO:0000313" key="4">
    <source>
        <dbReference type="RefSeq" id="XP_025836110.1"/>
    </source>
</evidence>
<dbReference type="PANTHER" id="PTHR10974">
    <property type="entry name" value="FI08016P-RELATED"/>
    <property type="match status" value="1"/>
</dbReference>
<name>A0A7F5RJD4_AGRPL</name>
<protein>
    <submittedName>
        <fullName evidence="3 4">Uncharacterized protein LOC108732934</fullName>
    </submittedName>
</protein>
<dbReference type="RefSeq" id="XP_025836110.1">
    <property type="nucleotide sequence ID" value="XM_025980325.1"/>
</dbReference>
<dbReference type="GeneID" id="108732934"/>
<keyword evidence="1" id="KW-0812">Transmembrane</keyword>
<dbReference type="InterPro" id="IPR017850">
    <property type="entry name" value="Alkaline_phosphatase_core_sf"/>
</dbReference>
<evidence type="ECO:0000313" key="2">
    <source>
        <dbReference type="Proteomes" id="UP000192223"/>
    </source>
</evidence>
<feature type="transmembrane region" description="Helical" evidence="1">
    <location>
        <begin position="12"/>
        <end position="31"/>
    </location>
</feature>
<dbReference type="PANTHER" id="PTHR10974:SF73">
    <property type="entry name" value="FI21235P1"/>
    <property type="match status" value="1"/>
</dbReference>
<dbReference type="Pfam" id="PF02995">
    <property type="entry name" value="DUF229"/>
    <property type="match status" value="1"/>
</dbReference>
<dbReference type="AlphaFoldDB" id="A0A7F5RJD4"/>
<dbReference type="OrthoDB" id="413313at2759"/>